<sequence length="78" mass="8798">MHKAGWQDYLTSNIFIKDVFKEGDDDKLYKNQLLADGKILFTGTSYHDEKANPLLLQLNDDGTLDPAFGEGGVFSPRY</sequence>
<dbReference type="Pfam" id="PF17164">
    <property type="entry name" value="DUF5122"/>
    <property type="match status" value="1"/>
</dbReference>
<dbReference type="InterPro" id="IPR013431">
    <property type="entry name" value="Delta_60_rpt"/>
</dbReference>
<dbReference type="KEGG" id="fmg:HYN48_07940"/>
<keyword evidence="2" id="KW-1185">Reference proteome</keyword>
<gene>
    <name evidence="1" type="ORF">HYN48_07940</name>
</gene>
<dbReference type="AlphaFoldDB" id="A0A2S0RE29"/>
<reference evidence="1 2" key="1">
    <citation type="submission" date="2018-04" db="EMBL/GenBank/DDBJ databases">
        <title>Genome sequencing of Flavobacterium sp. HYN0048.</title>
        <authorList>
            <person name="Yi H."/>
            <person name="Baek C."/>
        </authorList>
    </citation>
    <scope>NUCLEOTIDE SEQUENCE [LARGE SCALE GENOMIC DNA]</scope>
    <source>
        <strain evidence="1 2">HYN0048</strain>
    </source>
</reference>
<evidence type="ECO:0000313" key="2">
    <source>
        <dbReference type="Proteomes" id="UP000244193"/>
    </source>
</evidence>
<proteinExistence type="predicted"/>
<protein>
    <submittedName>
        <fullName evidence="1">Uncharacterized protein</fullName>
    </submittedName>
</protein>
<dbReference type="Gene3D" id="2.80.10.50">
    <property type="match status" value="1"/>
</dbReference>
<dbReference type="OrthoDB" id="9805017at2"/>
<organism evidence="1 2">
    <name type="scientific">Flavobacterium magnum</name>
    <dbReference type="NCBI Taxonomy" id="2162713"/>
    <lineage>
        <taxon>Bacteria</taxon>
        <taxon>Pseudomonadati</taxon>
        <taxon>Bacteroidota</taxon>
        <taxon>Flavobacteriia</taxon>
        <taxon>Flavobacteriales</taxon>
        <taxon>Flavobacteriaceae</taxon>
        <taxon>Flavobacterium</taxon>
    </lineage>
</organism>
<dbReference type="Proteomes" id="UP000244193">
    <property type="component" value="Chromosome"/>
</dbReference>
<name>A0A2S0RE29_9FLAO</name>
<evidence type="ECO:0000313" key="1">
    <source>
        <dbReference type="EMBL" id="AWA30013.1"/>
    </source>
</evidence>
<dbReference type="EMBL" id="CP028811">
    <property type="protein sequence ID" value="AWA30013.1"/>
    <property type="molecule type" value="Genomic_DNA"/>
</dbReference>
<accession>A0A2S0RE29</accession>